<dbReference type="EMBL" id="KN847557">
    <property type="protein sequence ID" value="KIW01149.1"/>
    <property type="molecule type" value="Genomic_DNA"/>
</dbReference>
<evidence type="ECO:0000256" key="6">
    <source>
        <dbReference type="SAM" id="Phobius"/>
    </source>
</evidence>
<dbReference type="PANTHER" id="PTHR35042">
    <property type="entry name" value="ANTHRONE OXYGENASE ENCC"/>
    <property type="match status" value="1"/>
</dbReference>
<dbReference type="AlphaFoldDB" id="A0A0D2APR4"/>
<dbReference type="RefSeq" id="XP_016211018.1">
    <property type="nucleotide sequence ID" value="XM_016361198.1"/>
</dbReference>
<dbReference type="GeneID" id="27315408"/>
<dbReference type="OrthoDB" id="5954308at2759"/>
<dbReference type="Pfam" id="PF08592">
    <property type="entry name" value="Anthrone_oxy"/>
    <property type="match status" value="1"/>
</dbReference>
<evidence type="ECO:0000256" key="7">
    <source>
        <dbReference type="SAM" id="SignalP"/>
    </source>
</evidence>
<evidence type="ECO:0000256" key="4">
    <source>
        <dbReference type="ARBA" id="ARBA00023136"/>
    </source>
</evidence>
<gene>
    <name evidence="8" type="ORF">PV09_07435</name>
</gene>
<dbReference type="VEuPathDB" id="FungiDB:PV09_07435"/>
<keyword evidence="3 6" id="KW-1133">Transmembrane helix</keyword>
<keyword evidence="2 6" id="KW-0812">Transmembrane</keyword>
<comment type="subcellular location">
    <subcellularLocation>
        <location evidence="1">Membrane</location>
        <topology evidence="1">Multi-pass membrane protein</topology>
    </subcellularLocation>
</comment>
<accession>A0A0D2APR4</accession>
<feature type="signal peptide" evidence="7">
    <location>
        <begin position="1"/>
        <end position="18"/>
    </location>
</feature>
<keyword evidence="4 6" id="KW-0472">Membrane</keyword>
<feature type="chain" id="PRO_5002249006" description="DUF1772 domain-containing protein" evidence="7">
    <location>
        <begin position="19"/>
        <end position="170"/>
    </location>
</feature>
<evidence type="ECO:0000256" key="3">
    <source>
        <dbReference type="ARBA" id="ARBA00022989"/>
    </source>
</evidence>
<dbReference type="InterPro" id="IPR013901">
    <property type="entry name" value="Anthrone_oxy"/>
</dbReference>
<dbReference type="HOGENOM" id="CLU_105974_2_2_1"/>
<evidence type="ECO:0000256" key="5">
    <source>
        <dbReference type="ARBA" id="ARBA00034313"/>
    </source>
</evidence>
<reference evidence="8 9" key="1">
    <citation type="submission" date="2015-01" db="EMBL/GenBank/DDBJ databases">
        <title>The Genome Sequence of Ochroconis gallopava CBS43764.</title>
        <authorList>
            <consortium name="The Broad Institute Genomics Platform"/>
            <person name="Cuomo C."/>
            <person name="de Hoog S."/>
            <person name="Gorbushina A."/>
            <person name="Stielow B."/>
            <person name="Teixiera M."/>
            <person name="Abouelleil A."/>
            <person name="Chapman S.B."/>
            <person name="Priest M."/>
            <person name="Young S.K."/>
            <person name="Wortman J."/>
            <person name="Nusbaum C."/>
            <person name="Birren B."/>
        </authorList>
    </citation>
    <scope>NUCLEOTIDE SEQUENCE [LARGE SCALE GENOMIC DNA]</scope>
    <source>
        <strain evidence="8 9">CBS 43764</strain>
    </source>
</reference>
<sequence length="170" mass="17821">MSSMTAARIAQIFGCASAAWLSGYIGSMTMPGMSAVSKAPPNVAPKQWRTIFDIGFTTAPKIAGLSASAFAYAAYSLSVQQKPASSSTLTSIYFLSAAAISTLMIAPWTILTMLPTNEKLDAKLAVAESGLAAKEDSELDGLLTKWARLNGIRSVFPLVGAFCGLWAITS</sequence>
<protein>
    <recommendedName>
        <fullName evidence="10">DUF1772 domain-containing protein</fullName>
    </recommendedName>
</protein>
<evidence type="ECO:0000313" key="8">
    <source>
        <dbReference type="EMBL" id="KIW01149.1"/>
    </source>
</evidence>
<proteinExistence type="inferred from homology"/>
<keyword evidence="9" id="KW-1185">Reference proteome</keyword>
<evidence type="ECO:0000313" key="9">
    <source>
        <dbReference type="Proteomes" id="UP000053259"/>
    </source>
</evidence>
<dbReference type="InParanoid" id="A0A0D2APR4"/>
<dbReference type="Proteomes" id="UP000053259">
    <property type="component" value="Unassembled WGS sequence"/>
</dbReference>
<comment type="similarity">
    <text evidence="5">Belongs to the anthrone oxygenase family.</text>
</comment>
<name>A0A0D2APR4_9PEZI</name>
<evidence type="ECO:0000256" key="1">
    <source>
        <dbReference type="ARBA" id="ARBA00004141"/>
    </source>
</evidence>
<feature type="transmembrane region" description="Helical" evidence="6">
    <location>
        <begin position="62"/>
        <end position="79"/>
    </location>
</feature>
<feature type="transmembrane region" description="Helical" evidence="6">
    <location>
        <begin position="151"/>
        <end position="169"/>
    </location>
</feature>
<evidence type="ECO:0008006" key="10">
    <source>
        <dbReference type="Google" id="ProtNLM"/>
    </source>
</evidence>
<keyword evidence="7" id="KW-0732">Signal</keyword>
<dbReference type="GO" id="GO:0016020">
    <property type="term" value="C:membrane"/>
    <property type="evidence" value="ECO:0007669"/>
    <property type="project" value="UniProtKB-SubCell"/>
</dbReference>
<feature type="transmembrane region" description="Helical" evidence="6">
    <location>
        <begin position="91"/>
        <end position="111"/>
    </location>
</feature>
<evidence type="ECO:0000256" key="2">
    <source>
        <dbReference type="ARBA" id="ARBA00022692"/>
    </source>
</evidence>
<dbReference type="PANTHER" id="PTHR35042:SF1">
    <property type="entry name" value="DUF1772-DOMAIN-CONTAINING PROTEIN"/>
    <property type="match status" value="1"/>
</dbReference>
<organism evidence="8 9">
    <name type="scientific">Verruconis gallopava</name>
    <dbReference type="NCBI Taxonomy" id="253628"/>
    <lineage>
        <taxon>Eukaryota</taxon>
        <taxon>Fungi</taxon>
        <taxon>Dikarya</taxon>
        <taxon>Ascomycota</taxon>
        <taxon>Pezizomycotina</taxon>
        <taxon>Dothideomycetes</taxon>
        <taxon>Pleosporomycetidae</taxon>
        <taxon>Venturiales</taxon>
        <taxon>Sympoventuriaceae</taxon>
        <taxon>Verruconis</taxon>
    </lineage>
</organism>